<sequence>MATSLIQVRINEQDKKQADELLAQLGLDMGTAIRIFIKQVLNRGGLPFKITKNHAKEFYDDNFYNKTNVKMIKASIDELENGGGVYKELINE</sequence>
<evidence type="ECO:0000313" key="4">
    <source>
        <dbReference type="Proteomes" id="UP001173801"/>
    </source>
</evidence>
<dbReference type="InterPro" id="IPR007337">
    <property type="entry name" value="RelB/DinJ"/>
</dbReference>
<comment type="caution">
    <text evidence="3">The sequence shown here is derived from an EMBL/GenBank/DDBJ whole genome shotgun (WGS) entry which is preliminary data.</text>
</comment>
<dbReference type="Pfam" id="PF04221">
    <property type="entry name" value="RelB"/>
    <property type="match status" value="1"/>
</dbReference>
<evidence type="ECO:0000313" key="3">
    <source>
        <dbReference type="EMBL" id="MDL0089860.1"/>
    </source>
</evidence>
<dbReference type="EMBL" id="JANURM010000024">
    <property type="protein sequence ID" value="MDL0089860.1"/>
    <property type="molecule type" value="Genomic_DNA"/>
</dbReference>
<keyword evidence="2" id="KW-1277">Toxin-antitoxin system</keyword>
<dbReference type="PANTHER" id="PTHR38781">
    <property type="entry name" value="ANTITOXIN DINJ-RELATED"/>
    <property type="match status" value="1"/>
</dbReference>
<dbReference type="PANTHER" id="PTHR38781:SF1">
    <property type="entry name" value="ANTITOXIN DINJ-RELATED"/>
    <property type="match status" value="1"/>
</dbReference>
<gene>
    <name evidence="3" type="ORF">NYG85_10860</name>
</gene>
<dbReference type="Gene3D" id="1.10.1220.10">
    <property type="entry name" value="Met repressor-like"/>
    <property type="match status" value="1"/>
</dbReference>
<name>A0ABT7HSJ9_9BACT</name>
<dbReference type="NCBIfam" id="TIGR02384">
    <property type="entry name" value="RelB_DinJ"/>
    <property type="match status" value="1"/>
</dbReference>
<organism evidence="3 4">
    <name type="scientific">Campylobacter gastrosuis</name>
    <dbReference type="NCBI Taxonomy" id="2974576"/>
    <lineage>
        <taxon>Bacteria</taxon>
        <taxon>Pseudomonadati</taxon>
        <taxon>Campylobacterota</taxon>
        <taxon>Epsilonproteobacteria</taxon>
        <taxon>Campylobacterales</taxon>
        <taxon>Campylobacteraceae</taxon>
        <taxon>Campylobacter</taxon>
    </lineage>
</organism>
<reference evidence="3" key="2">
    <citation type="journal article" date="2023" name="Microorganisms">
        <title>Isolation and Genomic Characteristics of Cat-Borne Campylobacter felis sp. nov. and Sheep-Borne Campylobacter ovis sp. nov.</title>
        <authorList>
            <person name="Wang H."/>
            <person name="Li Y."/>
            <person name="Gu Y."/>
            <person name="Zhou G."/>
            <person name="Chen X."/>
            <person name="Zhang X."/>
            <person name="Shao Z."/>
            <person name="Zhang J."/>
            <person name="Zhang M."/>
        </authorList>
    </citation>
    <scope>NUCLEOTIDE SEQUENCE</scope>
    <source>
        <strain evidence="3">PS10</strain>
    </source>
</reference>
<evidence type="ECO:0000256" key="2">
    <source>
        <dbReference type="ARBA" id="ARBA00022649"/>
    </source>
</evidence>
<proteinExistence type="inferred from homology"/>
<dbReference type="RefSeq" id="WP_284938602.1">
    <property type="nucleotide sequence ID" value="NZ_JANURM010000024.1"/>
</dbReference>
<reference evidence="3" key="1">
    <citation type="submission" date="2022-08" db="EMBL/GenBank/DDBJ databases">
        <authorList>
            <person name="Wang H."/>
        </authorList>
    </citation>
    <scope>NUCLEOTIDE SEQUENCE</scope>
    <source>
        <strain evidence="3">PS10</strain>
    </source>
</reference>
<accession>A0ABT7HSJ9</accession>
<keyword evidence="4" id="KW-1185">Reference proteome</keyword>
<evidence type="ECO:0000256" key="1">
    <source>
        <dbReference type="ARBA" id="ARBA00010562"/>
    </source>
</evidence>
<dbReference type="Proteomes" id="UP001173801">
    <property type="component" value="Unassembled WGS sequence"/>
</dbReference>
<protein>
    <submittedName>
        <fullName evidence="3">Type II toxin-antitoxin system RelB/DinJ family antitoxin</fullName>
    </submittedName>
</protein>
<dbReference type="InterPro" id="IPR013321">
    <property type="entry name" value="Arc_rbn_hlx_hlx"/>
</dbReference>
<comment type="similarity">
    <text evidence="1">Belongs to the RelB/DinJ antitoxin family.</text>
</comment>